<evidence type="ECO:0000313" key="4">
    <source>
        <dbReference type="Proteomes" id="UP000466997"/>
    </source>
</evidence>
<reference evidence="3 4" key="1">
    <citation type="journal article" date="2019" name="Emerg. Microbes Infect.">
        <title>Comprehensive subspecies identification of 175 nontuberculous mycobacteria species based on 7547 genomic profiles.</title>
        <authorList>
            <person name="Matsumoto Y."/>
            <person name="Kinjo T."/>
            <person name="Motooka D."/>
            <person name="Nabeya D."/>
            <person name="Jung N."/>
            <person name="Uechi K."/>
            <person name="Horii T."/>
            <person name="Iida T."/>
            <person name="Fujita J."/>
            <person name="Nakamura S."/>
        </authorList>
    </citation>
    <scope>NUCLEOTIDE SEQUENCE [LARGE SCALE GENOMIC DNA]</scope>
    <source>
        <strain evidence="3 4">JCM 6391</strain>
    </source>
</reference>
<sequence length="145" mass="15244">MALREFSSVKVGDQLPERVIPLTRQDLVNYAGVSGDLNPIHWDDEIAQQVGLDTAIAHGMLTMGLGGGYVTAWVGDPGAVTEYNVRFTSVVPVPNDGKGAEITFSGRVKSVDPETKSVTVALTATASTNADKKIFGRAVASAKLA</sequence>
<dbReference type="NCBIfam" id="NF010246">
    <property type="entry name" value="PRK13693.1"/>
    <property type="match status" value="1"/>
</dbReference>
<comment type="similarity">
    <text evidence="1">Belongs to the enoyl-CoA hydratase/isomerase family.</text>
</comment>
<dbReference type="InterPro" id="IPR029069">
    <property type="entry name" value="HotDog_dom_sf"/>
</dbReference>
<organism evidence="3 4">
    <name type="scientific">Mycobacterium novum</name>
    <dbReference type="NCBI Taxonomy" id="2492438"/>
    <lineage>
        <taxon>Bacteria</taxon>
        <taxon>Bacillati</taxon>
        <taxon>Actinomycetota</taxon>
        <taxon>Actinomycetes</taxon>
        <taxon>Mycobacteriales</taxon>
        <taxon>Mycobacteriaceae</taxon>
        <taxon>Mycobacterium</taxon>
    </lineage>
</organism>
<dbReference type="EMBL" id="AP022562">
    <property type="protein sequence ID" value="BBX12091.1"/>
    <property type="molecule type" value="Genomic_DNA"/>
</dbReference>
<feature type="domain" description="MaoC-like" evidence="2">
    <location>
        <begin position="17"/>
        <end position="125"/>
    </location>
</feature>
<evidence type="ECO:0000313" key="3">
    <source>
        <dbReference type="EMBL" id="BBX12091.1"/>
    </source>
</evidence>
<dbReference type="Proteomes" id="UP000466997">
    <property type="component" value="Chromosome"/>
</dbReference>
<accession>A0A7I7JLJ3</accession>
<dbReference type="RefSeq" id="WP_013827601.1">
    <property type="nucleotide sequence ID" value="NZ_AP022562.1"/>
</dbReference>
<keyword evidence="4" id="KW-1185">Reference proteome</keyword>
<name>A0A7I7JLJ3_9MYCO</name>
<dbReference type="PANTHER" id="PTHR43841">
    <property type="entry name" value="3-HYDROXYACYL-THIOESTER DEHYDRATASE HTDX-RELATED"/>
    <property type="match status" value="1"/>
</dbReference>
<gene>
    <name evidence="3" type="primary">hadB</name>
    <name evidence="3" type="ORF">MNVM_11720</name>
</gene>
<dbReference type="KEGG" id="mnm:MNVM_11720"/>
<dbReference type="Pfam" id="PF01575">
    <property type="entry name" value="MaoC_dehydratas"/>
    <property type="match status" value="1"/>
</dbReference>
<protein>
    <submittedName>
        <fullName evidence="3">(3R)-hydroxyacyl-ACP dehydratase subunit HadB</fullName>
    </submittedName>
</protein>
<proteinExistence type="inferred from homology"/>
<evidence type="ECO:0000259" key="2">
    <source>
        <dbReference type="Pfam" id="PF01575"/>
    </source>
</evidence>
<dbReference type="PANTHER" id="PTHR43841:SF3">
    <property type="entry name" value="(3R)-HYDROXYACYL-ACP DEHYDRATASE SUBUNIT HADB"/>
    <property type="match status" value="1"/>
</dbReference>
<evidence type="ECO:0000256" key="1">
    <source>
        <dbReference type="ARBA" id="ARBA00005254"/>
    </source>
</evidence>
<dbReference type="AlphaFoldDB" id="A0A7I7JLJ3"/>
<dbReference type="SUPFAM" id="SSF54637">
    <property type="entry name" value="Thioesterase/thiol ester dehydrase-isomerase"/>
    <property type="match status" value="1"/>
</dbReference>
<dbReference type="InterPro" id="IPR002539">
    <property type="entry name" value="MaoC-like_dom"/>
</dbReference>
<dbReference type="Gene3D" id="3.10.129.10">
    <property type="entry name" value="Hotdog Thioesterase"/>
    <property type="match status" value="1"/>
</dbReference>